<keyword evidence="2" id="KW-0238">DNA-binding</keyword>
<dbReference type="RefSeq" id="WP_077383786.1">
    <property type="nucleotide sequence ID" value="NZ_FTPD01000078.1"/>
</dbReference>
<dbReference type="GO" id="GO:0003700">
    <property type="term" value="F:DNA-binding transcription factor activity"/>
    <property type="evidence" value="ECO:0007669"/>
    <property type="project" value="InterPro"/>
</dbReference>
<protein>
    <submittedName>
        <fullName evidence="5">Transcriptional regulator, AraC family</fullName>
    </submittedName>
</protein>
<dbReference type="Gene3D" id="1.10.10.60">
    <property type="entry name" value="Homeodomain-like"/>
    <property type="match status" value="1"/>
</dbReference>
<dbReference type="EMBL" id="FTPD01000078">
    <property type="protein sequence ID" value="SIT59797.1"/>
    <property type="molecule type" value="Genomic_DNA"/>
</dbReference>
<dbReference type="PANTHER" id="PTHR46796">
    <property type="entry name" value="HTH-TYPE TRANSCRIPTIONAL ACTIVATOR RHAS-RELATED"/>
    <property type="match status" value="1"/>
</dbReference>
<gene>
    <name evidence="5" type="ORF">BQ8794_80131</name>
</gene>
<keyword evidence="3" id="KW-0804">Transcription</keyword>
<accession>A0A1R3VIR1</accession>
<name>A0A1R3VIR1_9HYPH</name>
<dbReference type="AlphaFoldDB" id="A0A1R3VIR1"/>
<evidence type="ECO:0000256" key="3">
    <source>
        <dbReference type="ARBA" id="ARBA00023163"/>
    </source>
</evidence>
<dbReference type="PROSITE" id="PS01124">
    <property type="entry name" value="HTH_ARAC_FAMILY_2"/>
    <property type="match status" value="1"/>
</dbReference>
<dbReference type="STRING" id="1631249.BQ8794_80131"/>
<dbReference type="Pfam" id="PF12852">
    <property type="entry name" value="Cupin_6"/>
    <property type="match status" value="1"/>
</dbReference>
<dbReference type="Pfam" id="PF12833">
    <property type="entry name" value="HTH_18"/>
    <property type="match status" value="1"/>
</dbReference>
<dbReference type="SMART" id="SM00342">
    <property type="entry name" value="HTH_ARAC"/>
    <property type="match status" value="1"/>
</dbReference>
<keyword evidence="1" id="KW-0805">Transcription regulation</keyword>
<dbReference type="PANTHER" id="PTHR46796:SF7">
    <property type="entry name" value="ARAC FAMILY TRANSCRIPTIONAL REGULATOR"/>
    <property type="match status" value="1"/>
</dbReference>
<reference evidence="6" key="1">
    <citation type="submission" date="2017-01" db="EMBL/GenBank/DDBJ databases">
        <authorList>
            <person name="Brunel B."/>
        </authorList>
    </citation>
    <scope>NUCLEOTIDE SEQUENCE [LARGE SCALE GENOMIC DNA]</scope>
</reference>
<dbReference type="GO" id="GO:0043565">
    <property type="term" value="F:sequence-specific DNA binding"/>
    <property type="evidence" value="ECO:0007669"/>
    <property type="project" value="InterPro"/>
</dbReference>
<dbReference type="SUPFAM" id="SSF46689">
    <property type="entry name" value="Homeodomain-like"/>
    <property type="match status" value="2"/>
</dbReference>
<dbReference type="InterPro" id="IPR018060">
    <property type="entry name" value="HTH_AraC"/>
</dbReference>
<evidence type="ECO:0000259" key="4">
    <source>
        <dbReference type="PROSITE" id="PS01124"/>
    </source>
</evidence>
<evidence type="ECO:0000313" key="6">
    <source>
        <dbReference type="Proteomes" id="UP000188388"/>
    </source>
</evidence>
<dbReference type="InterPro" id="IPR009057">
    <property type="entry name" value="Homeodomain-like_sf"/>
</dbReference>
<dbReference type="PROSITE" id="PS00041">
    <property type="entry name" value="HTH_ARAC_FAMILY_1"/>
    <property type="match status" value="1"/>
</dbReference>
<dbReference type="Proteomes" id="UP000188388">
    <property type="component" value="Unassembled WGS sequence"/>
</dbReference>
<dbReference type="InterPro" id="IPR032783">
    <property type="entry name" value="AraC_lig"/>
</dbReference>
<dbReference type="InterPro" id="IPR050204">
    <property type="entry name" value="AraC_XylS_family_regulators"/>
</dbReference>
<feature type="domain" description="HTH araC/xylS-type" evidence="4">
    <location>
        <begin position="214"/>
        <end position="311"/>
    </location>
</feature>
<organism evidence="5 6">
    <name type="scientific">Mesorhizobium prunaredense</name>
    <dbReference type="NCBI Taxonomy" id="1631249"/>
    <lineage>
        <taxon>Bacteria</taxon>
        <taxon>Pseudomonadati</taxon>
        <taxon>Pseudomonadota</taxon>
        <taxon>Alphaproteobacteria</taxon>
        <taxon>Hyphomicrobiales</taxon>
        <taxon>Phyllobacteriaceae</taxon>
        <taxon>Mesorhizobium</taxon>
    </lineage>
</organism>
<proteinExistence type="predicted"/>
<sequence length="321" mass="35151">MDPFDDVVSAMSVASSLYVRFRFAAPWGVAFDTGYQARLVMIAEGVGWLLSEGEAPVRVAKGDCLIIKEGTRFAMADRPDSPLVDCADLFADLPGFSEATGFTTIPDRTVNHGGDGPLMEMVSARLSFDPIAAEPLLALLPDLLHVRLVHGDLDLLETTLRLIGLESRADGLGADLVVERLTDVLFIQTIRAWVAADGTRASGWLAALRHRPLARVIRTVHADIAHDWTVEEMARVAGVSRSTFAQKFRSVLGETPLNYVTRWRMYRAKTLMRKGAALAEVAVRVGYDSDTALIRAFRRVEGLAPGEWRRTLAPVPIEPAS</sequence>
<evidence type="ECO:0000256" key="1">
    <source>
        <dbReference type="ARBA" id="ARBA00023015"/>
    </source>
</evidence>
<evidence type="ECO:0000256" key="2">
    <source>
        <dbReference type="ARBA" id="ARBA00023125"/>
    </source>
</evidence>
<evidence type="ECO:0000313" key="5">
    <source>
        <dbReference type="EMBL" id="SIT59797.1"/>
    </source>
</evidence>
<keyword evidence="6" id="KW-1185">Reference proteome</keyword>
<dbReference type="InterPro" id="IPR018062">
    <property type="entry name" value="HTH_AraC-typ_CS"/>
</dbReference>